<keyword evidence="3" id="KW-1185">Reference proteome</keyword>
<sequence length="259" mass="28335">MVICASAVNARKGRANSGHGGTAKDWLRNKERKAQKGLQKLRTFNSGGRQAWEGSLADEVRGQARVESENIRPTIGKEAPPVVGTLHLVAVLTRSAEDYGNGYTKRAELLVAQMPLGQAPKYVSGQHLSEVGDATLEGYRLKSANHMKLNRSPRSVRLAGPSCTELKESHAKDEDQVAGRGQDAEEMTDHHATRVGEQPELCGTRHRRLTQGANRRGKAQHRNHAGGRRGVCLTDRVKSNGDEPWITNGNGVAMLYDYQ</sequence>
<feature type="compositionally biased region" description="Basic and acidic residues" evidence="1">
    <location>
        <begin position="165"/>
        <end position="177"/>
    </location>
</feature>
<dbReference type="Proteomes" id="UP000076532">
    <property type="component" value="Unassembled WGS sequence"/>
</dbReference>
<feature type="region of interest" description="Disordered" evidence="1">
    <location>
        <begin position="165"/>
        <end position="194"/>
    </location>
</feature>
<evidence type="ECO:0000313" key="3">
    <source>
        <dbReference type="Proteomes" id="UP000076532"/>
    </source>
</evidence>
<evidence type="ECO:0000256" key="1">
    <source>
        <dbReference type="SAM" id="MobiDB-lite"/>
    </source>
</evidence>
<dbReference type="AlphaFoldDB" id="A0A166FFE2"/>
<evidence type="ECO:0000313" key="2">
    <source>
        <dbReference type="EMBL" id="KZP16747.1"/>
    </source>
</evidence>
<reference evidence="2 3" key="1">
    <citation type="journal article" date="2016" name="Mol. Biol. Evol.">
        <title>Comparative Genomics of Early-Diverging Mushroom-Forming Fungi Provides Insights into the Origins of Lignocellulose Decay Capabilities.</title>
        <authorList>
            <person name="Nagy L.G."/>
            <person name="Riley R."/>
            <person name="Tritt A."/>
            <person name="Adam C."/>
            <person name="Daum C."/>
            <person name="Floudas D."/>
            <person name="Sun H."/>
            <person name="Yadav J.S."/>
            <person name="Pangilinan J."/>
            <person name="Larsson K.H."/>
            <person name="Matsuura K."/>
            <person name="Barry K."/>
            <person name="Labutti K."/>
            <person name="Kuo R."/>
            <person name="Ohm R.A."/>
            <person name="Bhattacharya S.S."/>
            <person name="Shirouzu T."/>
            <person name="Yoshinaga Y."/>
            <person name="Martin F.M."/>
            <person name="Grigoriev I.V."/>
            <person name="Hibbett D.S."/>
        </authorList>
    </citation>
    <scope>NUCLEOTIDE SEQUENCE [LARGE SCALE GENOMIC DNA]</scope>
    <source>
        <strain evidence="2 3">CBS 109695</strain>
    </source>
</reference>
<accession>A0A166FFE2</accession>
<gene>
    <name evidence="2" type="ORF">FIBSPDRAFT_894857</name>
</gene>
<protein>
    <submittedName>
        <fullName evidence="2">Uncharacterized protein</fullName>
    </submittedName>
</protein>
<proteinExistence type="predicted"/>
<organism evidence="2 3">
    <name type="scientific">Athelia psychrophila</name>
    <dbReference type="NCBI Taxonomy" id="1759441"/>
    <lineage>
        <taxon>Eukaryota</taxon>
        <taxon>Fungi</taxon>
        <taxon>Dikarya</taxon>
        <taxon>Basidiomycota</taxon>
        <taxon>Agaricomycotina</taxon>
        <taxon>Agaricomycetes</taxon>
        <taxon>Agaricomycetidae</taxon>
        <taxon>Atheliales</taxon>
        <taxon>Atheliaceae</taxon>
        <taxon>Athelia</taxon>
    </lineage>
</organism>
<dbReference type="EMBL" id="KV417590">
    <property type="protein sequence ID" value="KZP16747.1"/>
    <property type="molecule type" value="Genomic_DNA"/>
</dbReference>
<name>A0A166FFE2_9AGAM</name>